<proteinExistence type="predicted"/>
<evidence type="ECO:0000313" key="2">
    <source>
        <dbReference type="EMBL" id="CAI8611535.1"/>
    </source>
</evidence>
<accession>A0AAV1AR24</accession>
<dbReference type="AlphaFoldDB" id="A0AAV1AR24"/>
<dbReference type="Proteomes" id="UP001157006">
    <property type="component" value="Chromosome 4"/>
</dbReference>
<keyword evidence="3" id="KW-1185">Reference proteome</keyword>
<name>A0AAV1AR24_VICFA</name>
<evidence type="ECO:0000313" key="3">
    <source>
        <dbReference type="Proteomes" id="UP001157006"/>
    </source>
</evidence>
<gene>
    <name evidence="2" type="ORF">VFH_IV234120</name>
</gene>
<reference evidence="2 3" key="1">
    <citation type="submission" date="2023-01" db="EMBL/GenBank/DDBJ databases">
        <authorList>
            <person name="Kreplak J."/>
        </authorList>
    </citation>
    <scope>NUCLEOTIDE SEQUENCE [LARGE SCALE GENOMIC DNA]</scope>
</reference>
<dbReference type="EMBL" id="OX451739">
    <property type="protein sequence ID" value="CAI8611535.1"/>
    <property type="molecule type" value="Genomic_DNA"/>
</dbReference>
<sequence length="101" mass="11234">MFEPTSSRHTAYILSSALTKYCGVLSGINFDNKSGHMKSTRSLCDYDDWLALNDDRLIPGNEDWLALNDDRLIPEASKSTPCDLSSHGAHHFINDFSSKGI</sequence>
<evidence type="ECO:0000256" key="1">
    <source>
        <dbReference type="SAM" id="MobiDB-lite"/>
    </source>
</evidence>
<protein>
    <submittedName>
        <fullName evidence="2">Uncharacterized protein</fullName>
    </submittedName>
</protein>
<feature type="region of interest" description="Disordered" evidence="1">
    <location>
        <begin position="79"/>
        <end position="101"/>
    </location>
</feature>
<organism evidence="2 3">
    <name type="scientific">Vicia faba</name>
    <name type="common">Broad bean</name>
    <name type="synonym">Faba vulgaris</name>
    <dbReference type="NCBI Taxonomy" id="3906"/>
    <lineage>
        <taxon>Eukaryota</taxon>
        <taxon>Viridiplantae</taxon>
        <taxon>Streptophyta</taxon>
        <taxon>Embryophyta</taxon>
        <taxon>Tracheophyta</taxon>
        <taxon>Spermatophyta</taxon>
        <taxon>Magnoliopsida</taxon>
        <taxon>eudicotyledons</taxon>
        <taxon>Gunneridae</taxon>
        <taxon>Pentapetalae</taxon>
        <taxon>rosids</taxon>
        <taxon>fabids</taxon>
        <taxon>Fabales</taxon>
        <taxon>Fabaceae</taxon>
        <taxon>Papilionoideae</taxon>
        <taxon>50 kb inversion clade</taxon>
        <taxon>NPAAA clade</taxon>
        <taxon>Hologalegina</taxon>
        <taxon>IRL clade</taxon>
        <taxon>Fabeae</taxon>
        <taxon>Vicia</taxon>
    </lineage>
</organism>